<keyword evidence="8" id="KW-0479">Metal-binding</keyword>
<dbReference type="EC" id="2.7.7.49" evidence="1"/>
<dbReference type="InterPro" id="IPR036875">
    <property type="entry name" value="Znf_CCHC_sf"/>
</dbReference>
<dbReference type="Gene3D" id="3.10.10.10">
    <property type="entry name" value="HIV Type 1 Reverse Transcriptase, subunit A, domain 1"/>
    <property type="match status" value="1"/>
</dbReference>
<evidence type="ECO:0000256" key="5">
    <source>
        <dbReference type="ARBA" id="ARBA00022759"/>
    </source>
</evidence>
<dbReference type="SUPFAM" id="SSF56672">
    <property type="entry name" value="DNA/RNA polymerases"/>
    <property type="match status" value="1"/>
</dbReference>
<dbReference type="Pfam" id="PF17917">
    <property type="entry name" value="RT_RNaseH"/>
    <property type="match status" value="1"/>
</dbReference>
<dbReference type="EMBL" id="DP000011">
    <property type="protein sequence ID" value="ABA97872.1"/>
    <property type="molecule type" value="Genomic_DNA"/>
</dbReference>
<protein>
    <recommendedName>
        <fullName evidence="1">RNA-directed DNA polymerase</fullName>
        <ecNumber evidence="1">2.7.7.49</ecNumber>
    </recommendedName>
</protein>
<dbReference type="SUPFAM" id="SSF50630">
    <property type="entry name" value="Acid proteases"/>
    <property type="match status" value="1"/>
</dbReference>
<feature type="region of interest" description="Disordered" evidence="9">
    <location>
        <begin position="893"/>
        <end position="923"/>
    </location>
</feature>
<dbReference type="InterPro" id="IPR041373">
    <property type="entry name" value="RT_RNaseH"/>
</dbReference>
<keyword evidence="8" id="KW-0863">Zinc-finger</keyword>
<dbReference type="Gene3D" id="1.10.340.70">
    <property type="match status" value="1"/>
</dbReference>
<dbReference type="Pfam" id="PF08284">
    <property type="entry name" value="RVP_2"/>
    <property type="match status" value="1"/>
</dbReference>
<organism evidence="11">
    <name type="scientific">Oryza sativa subsp. japonica</name>
    <name type="common">Rice</name>
    <dbReference type="NCBI Taxonomy" id="39947"/>
    <lineage>
        <taxon>Eukaryota</taxon>
        <taxon>Viridiplantae</taxon>
        <taxon>Streptophyta</taxon>
        <taxon>Embryophyta</taxon>
        <taxon>Tracheophyta</taxon>
        <taxon>Spermatophyta</taxon>
        <taxon>Magnoliopsida</taxon>
        <taxon>Liliopsida</taxon>
        <taxon>Poales</taxon>
        <taxon>Poaceae</taxon>
        <taxon>BOP clade</taxon>
        <taxon>Oryzoideae</taxon>
        <taxon>Oryzeae</taxon>
        <taxon>Oryzinae</taxon>
        <taxon>Oryza</taxon>
        <taxon>Oryza sativa</taxon>
    </lineage>
</organism>
<keyword evidence="3" id="KW-0548">Nucleotidyltransferase</keyword>
<dbReference type="InterPro" id="IPR041588">
    <property type="entry name" value="Integrase_H2C2"/>
</dbReference>
<evidence type="ECO:0000256" key="9">
    <source>
        <dbReference type="SAM" id="MobiDB-lite"/>
    </source>
</evidence>
<keyword evidence="5" id="KW-0255">Endonuclease</keyword>
<dbReference type="GO" id="GO:0003964">
    <property type="term" value="F:RNA-directed DNA polymerase activity"/>
    <property type="evidence" value="ECO:0007669"/>
    <property type="project" value="UniProtKB-KW"/>
</dbReference>
<dbReference type="CDD" id="cd01647">
    <property type="entry name" value="RT_LTR"/>
    <property type="match status" value="1"/>
</dbReference>
<feature type="compositionally biased region" description="Basic and acidic residues" evidence="9">
    <location>
        <begin position="909"/>
        <end position="923"/>
    </location>
</feature>
<dbReference type="InterPro" id="IPR043502">
    <property type="entry name" value="DNA/RNA_pol_sf"/>
</dbReference>
<dbReference type="PANTHER" id="PTHR37984">
    <property type="entry name" value="PROTEIN CBG26694"/>
    <property type="match status" value="1"/>
</dbReference>
<proteinExistence type="predicted"/>
<evidence type="ECO:0000256" key="4">
    <source>
        <dbReference type="ARBA" id="ARBA00022722"/>
    </source>
</evidence>
<dbReference type="SUPFAM" id="SSF53098">
    <property type="entry name" value="Ribonuclease H-like"/>
    <property type="match status" value="1"/>
</dbReference>
<dbReference type="InterPro" id="IPR012337">
    <property type="entry name" value="RNaseH-like_sf"/>
</dbReference>
<dbReference type="GO" id="GO:0008270">
    <property type="term" value="F:zinc ion binding"/>
    <property type="evidence" value="ECO:0007669"/>
    <property type="project" value="UniProtKB-KW"/>
</dbReference>
<dbReference type="InterPro" id="IPR050951">
    <property type="entry name" value="Retrovirus_Pol_polyprotein"/>
</dbReference>
<dbReference type="InterPro" id="IPR000477">
    <property type="entry name" value="RT_dom"/>
</dbReference>
<reference evidence="11" key="2">
    <citation type="submission" date="2005-04" db="EMBL/GenBank/DDBJ databases">
        <authorList>
            <person name="Buell C.R."/>
            <person name="Wing R.A."/>
            <person name="McCombie W.A."/>
            <person name="Ouyang S."/>
        </authorList>
    </citation>
    <scope>NUCLEOTIDE SEQUENCE</scope>
</reference>
<evidence type="ECO:0000259" key="10">
    <source>
        <dbReference type="PROSITE" id="PS50158"/>
    </source>
</evidence>
<evidence type="ECO:0000313" key="11">
    <source>
        <dbReference type="EMBL" id="ABA97872.1"/>
    </source>
</evidence>
<evidence type="ECO:0000256" key="7">
    <source>
        <dbReference type="ARBA" id="ARBA00022918"/>
    </source>
</evidence>
<dbReference type="Gene3D" id="3.30.70.270">
    <property type="match status" value="1"/>
</dbReference>
<reference evidence="11" key="1">
    <citation type="journal article" date="2005" name="BMC Biol.">
        <title>The sequence of rice chromosomes 11 and 12, rich in disease resistance genes and recent gene duplications.</title>
        <authorList>
            <consortium name="The rice chromosomes 11 and 12 sequencing consortia"/>
        </authorList>
    </citation>
    <scope>NUCLEOTIDE SEQUENCE [LARGE SCALE GENOMIC DNA]</scope>
</reference>
<dbReference type="CDD" id="cd09274">
    <property type="entry name" value="RNase_HI_RT_Ty3"/>
    <property type="match status" value="1"/>
</dbReference>
<name>Q2QSZ7_ORYSJ</name>
<dbReference type="PANTHER" id="PTHR37984:SF5">
    <property type="entry name" value="PROTEIN NYNRIN-LIKE"/>
    <property type="match status" value="1"/>
</dbReference>
<dbReference type="PROSITE" id="PS50158">
    <property type="entry name" value="ZF_CCHC"/>
    <property type="match status" value="1"/>
</dbReference>
<evidence type="ECO:0000256" key="2">
    <source>
        <dbReference type="ARBA" id="ARBA00022679"/>
    </source>
</evidence>
<dbReference type="Pfam" id="PF00078">
    <property type="entry name" value="RVT_1"/>
    <property type="match status" value="1"/>
</dbReference>
<dbReference type="InterPro" id="IPR021109">
    <property type="entry name" value="Peptidase_aspartic_dom_sf"/>
</dbReference>
<dbReference type="Gene3D" id="2.40.70.10">
    <property type="entry name" value="Acid Proteases"/>
    <property type="match status" value="1"/>
</dbReference>
<keyword evidence="4" id="KW-0540">Nuclease</keyword>
<dbReference type="InterPro" id="IPR043128">
    <property type="entry name" value="Rev_trsase/Diguanyl_cyclase"/>
</dbReference>
<gene>
    <name evidence="11" type="ordered locus">LOC_Os12g22380</name>
</gene>
<keyword evidence="7" id="KW-0695">RNA-directed DNA polymerase</keyword>
<evidence type="ECO:0000256" key="6">
    <source>
        <dbReference type="ARBA" id="ARBA00022801"/>
    </source>
</evidence>
<dbReference type="Pfam" id="PF17921">
    <property type="entry name" value="Integrase_H2C2"/>
    <property type="match status" value="1"/>
</dbReference>
<dbReference type="SMART" id="SM00343">
    <property type="entry name" value="ZnF_C2HC"/>
    <property type="match status" value="1"/>
</dbReference>
<dbReference type="GO" id="GO:0016787">
    <property type="term" value="F:hydrolase activity"/>
    <property type="evidence" value="ECO:0007669"/>
    <property type="project" value="UniProtKB-KW"/>
</dbReference>
<reference evidence="11" key="3">
    <citation type="submission" date="2006-01" db="EMBL/GenBank/DDBJ databases">
        <authorList>
            <person name="Buell R."/>
        </authorList>
    </citation>
    <scope>NUCLEOTIDE SEQUENCE</scope>
</reference>
<dbReference type="AlphaFoldDB" id="Q2QSZ7"/>
<evidence type="ECO:0000256" key="1">
    <source>
        <dbReference type="ARBA" id="ARBA00012493"/>
    </source>
</evidence>
<evidence type="ECO:0000256" key="3">
    <source>
        <dbReference type="ARBA" id="ARBA00022695"/>
    </source>
</evidence>
<sequence length="923" mass="105305">MALPLSGGITSVSTGSLRNQLLGLSSLLLSEDVRTDEERQEKFLEGLNDELSYPLMTGDYHDFQKLVDKAIRQEDKYNLSQGGSSSVVRPQRQFFNNNAGNNNRNQAPRPVATPTQHQLAKREQGNKPGVCFNCGEPGHYSDKCLKPRRVKVVPAQNNSTAPASKARVNHVAAAEAQCAPDVILGTFPVNSVPATVLFDSGATHSFLSMSFAGNHGMEIEDLRHPLMVSTLSNQALSSQRSPSVRIEIQGVPFLANLILLESKHLDVILGMDWLARYKGVIDCANRKVTLTSNDGQVVTVHALPFEPLRSSLNQVTLEEIPIVRDYPDVFPDDFTWYAAQERYRIQNRSANELAEVKRQVDDLLQKGYIRPSSSPWGAPVIFVEKKDHTKRMCVDYRALNDVTIKNKYPLPRIDDLFDQLKGATVFSKIDLRSGYHQLRIKKENIPKTAFTTRYGLFECTVMSFGLTNAPAFFMNLMNKVFMEYLDKFVAVFIDDILIYSRTKEEHEEHLRLALEKLREHQLRSGSCVEVWRHYLFGTHTEVYTDHKSLKYIFTQPDLNMRQRRWLELIKDYDMGIHYHPGKANVVADALSRKGYCNAMEVRQLPWELCKEFERLNMGIVSRGFVAALEAKPTLIDQVREAQINDPDIQEIKKNMRRGKAIGYLEDEQGTIWLGERICVPESKELKDAILKEAHDTLYSIHPGSTKMYQDLKEKFWWASMKREIAEYVAVCDVCQRVKGEHQKPAGLLQPLKIPKWKWEEIGMDFISGLPRTSSGHDSIWVIVDRLTKVAHFIPVRTTYSGSRLAELYMARIVCLHGVPKKIVSDRGVHNMFHASQIKKCLRVPTEEANLEQIEIQEDLKYVEKPIRILETDERRTRNRVICFCKIPTFPESPNLQEKTLKSSKASKASHTDPKQPFEHVDPV</sequence>
<dbReference type="Pfam" id="PF00098">
    <property type="entry name" value="zf-CCHC"/>
    <property type="match status" value="1"/>
</dbReference>
<dbReference type="GO" id="GO:0003676">
    <property type="term" value="F:nucleic acid binding"/>
    <property type="evidence" value="ECO:0007669"/>
    <property type="project" value="InterPro"/>
</dbReference>
<keyword evidence="2" id="KW-0808">Transferase</keyword>
<keyword evidence="8" id="KW-0862">Zinc</keyword>
<dbReference type="CDD" id="cd00303">
    <property type="entry name" value="retropepsin_like"/>
    <property type="match status" value="1"/>
</dbReference>
<dbReference type="InterPro" id="IPR001878">
    <property type="entry name" value="Znf_CCHC"/>
</dbReference>
<dbReference type="GO" id="GO:0004519">
    <property type="term" value="F:endonuclease activity"/>
    <property type="evidence" value="ECO:0007669"/>
    <property type="project" value="UniProtKB-KW"/>
</dbReference>
<dbReference type="Gene3D" id="4.10.60.10">
    <property type="entry name" value="Zinc finger, CCHC-type"/>
    <property type="match status" value="1"/>
</dbReference>
<dbReference type="SUPFAM" id="SSF57756">
    <property type="entry name" value="Retrovirus zinc finger-like domains"/>
    <property type="match status" value="1"/>
</dbReference>
<dbReference type="Gene3D" id="3.30.420.10">
    <property type="entry name" value="Ribonuclease H-like superfamily/Ribonuclease H"/>
    <property type="match status" value="1"/>
</dbReference>
<keyword evidence="6" id="KW-0378">Hydrolase</keyword>
<feature type="domain" description="CCHC-type" evidence="10">
    <location>
        <begin position="131"/>
        <end position="144"/>
    </location>
</feature>
<accession>Q2QSZ7</accession>
<dbReference type="InterPro" id="IPR036397">
    <property type="entry name" value="RNaseH_sf"/>
</dbReference>
<evidence type="ECO:0000256" key="8">
    <source>
        <dbReference type="PROSITE-ProRule" id="PRU00047"/>
    </source>
</evidence>